<dbReference type="InterPro" id="IPR017117">
    <property type="entry name" value="Nob1_euk"/>
</dbReference>
<dbReference type="InterPro" id="IPR036283">
    <property type="entry name" value="NOB1_Zf-like_sf"/>
</dbReference>
<feature type="domain" description="Nin one binding (NOB1) Zn-ribbon-like" evidence="11">
    <location>
        <begin position="289"/>
        <end position="360"/>
    </location>
</feature>
<keyword evidence="14" id="KW-1185">Reference proteome</keyword>
<evidence type="ECO:0000256" key="8">
    <source>
        <dbReference type="PIRNR" id="PIRNR037125"/>
    </source>
</evidence>
<dbReference type="Gene3D" id="6.20.210.10">
    <property type="entry name" value="Nin one binding (NOB1), Zn-ribbon-like"/>
    <property type="match status" value="1"/>
</dbReference>
<dbReference type="InterPro" id="IPR033411">
    <property type="entry name" value="Ribonuclease_PIN"/>
</dbReference>
<dbReference type="InterPro" id="IPR014881">
    <property type="entry name" value="NOB1_Zn-bd"/>
</dbReference>
<keyword evidence="4 8" id="KW-0479">Metal-binding</keyword>
<keyword evidence="5" id="KW-0378">Hydrolase</keyword>
<feature type="domain" description="Ribonuclease PIN" evidence="12">
    <location>
        <begin position="13"/>
        <end position="99"/>
    </location>
</feature>
<evidence type="ECO:0000313" key="13">
    <source>
        <dbReference type="EMBL" id="KAK2722278.1"/>
    </source>
</evidence>
<dbReference type="AlphaFoldDB" id="A0AA88L8E3"/>
<dbReference type="Pfam" id="PF08772">
    <property type="entry name" value="Zn_ribbon_NOB1"/>
    <property type="match status" value="1"/>
</dbReference>
<dbReference type="PIRSF" id="PIRSF037125">
    <property type="entry name" value="D-site_20S_pre-rRNA_nuclease"/>
    <property type="match status" value="1"/>
</dbReference>
<evidence type="ECO:0000256" key="7">
    <source>
        <dbReference type="ARBA" id="ARBA00023242"/>
    </source>
</evidence>
<comment type="subcellular location">
    <subcellularLocation>
        <location evidence="1 8">Nucleus</location>
    </subcellularLocation>
</comment>
<keyword evidence="6 8" id="KW-0862">Zinc</keyword>
<organism evidence="13 14">
    <name type="scientific">Artemia franciscana</name>
    <name type="common">Brine shrimp</name>
    <name type="synonym">Artemia sanfranciscana</name>
    <dbReference type="NCBI Taxonomy" id="6661"/>
    <lineage>
        <taxon>Eukaryota</taxon>
        <taxon>Metazoa</taxon>
        <taxon>Ecdysozoa</taxon>
        <taxon>Arthropoda</taxon>
        <taxon>Crustacea</taxon>
        <taxon>Branchiopoda</taxon>
        <taxon>Anostraca</taxon>
        <taxon>Artemiidae</taxon>
        <taxon>Artemia</taxon>
    </lineage>
</organism>
<dbReference type="EMBL" id="JAVRJZ010000005">
    <property type="protein sequence ID" value="KAK2722278.1"/>
    <property type="molecule type" value="Genomic_DNA"/>
</dbReference>
<dbReference type="Pfam" id="PF17146">
    <property type="entry name" value="PIN_6"/>
    <property type="match status" value="1"/>
</dbReference>
<evidence type="ECO:0000256" key="3">
    <source>
        <dbReference type="ARBA" id="ARBA00022722"/>
    </source>
</evidence>
<protein>
    <recommendedName>
        <fullName evidence="8">RNA-binding protein NOB1</fullName>
    </recommendedName>
</protein>
<evidence type="ECO:0000259" key="11">
    <source>
        <dbReference type="Pfam" id="PF08772"/>
    </source>
</evidence>
<reference evidence="13" key="1">
    <citation type="submission" date="2023-07" db="EMBL/GenBank/DDBJ databases">
        <title>Chromosome-level genome assembly of Artemia franciscana.</title>
        <authorList>
            <person name="Jo E."/>
        </authorList>
    </citation>
    <scope>NUCLEOTIDE SEQUENCE</scope>
    <source>
        <tissue evidence="13">Whole body</tissue>
    </source>
</reference>
<proteinExistence type="inferred from homology"/>
<dbReference type="GO" id="GO:0004521">
    <property type="term" value="F:RNA endonuclease activity"/>
    <property type="evidence" value="ECO:0007669"/>
    <property type="project" value="UniProtKB-UniRule"/>
</dbReference>
<dbReference type="PANTHER" id="PTHR12814">
    <property type="entry name" value="RNA-BINDING PROTEIN NOB1"/>
    <property type="match status" value="1"/>
</dbReference>
<evidence type="ECO:0000256" key="4">
    <source>
        <dbReference type="ARBA" id="ARBA00022723"/>
    </source>
</evidence>
<comment type="similarity">
    <text evidence="2 8">Belongs to the NOB1 family.</text>
</comment>
<dbReference type="GO" id="GO:0031981">
    <property type="term" value="C:nuclear lumen"/>
    <property type="evidence" value="ECO:0007669"/>
    <property type="project" value="UniProtKB-ARBA"/>
</dbReference>
<feature type="compositionally biased region" description="Acidic residues" evidence="10">
    <location>
        <begin position="215"/>
        <end position="226"/>
    </location>
</feature>
<dbReference type="GO" id="GO:0016787">
    <property type="term" value="F:hydrolase activity"/>
    <property type="evidence" value="ECO:0007669"/>
    <property type="project" value="UniProtKB-KW"/>
</dbReference>
<gene>
    <name evidence="13" type="ORF">QYM36_002715</name>
</gene>
<comment type="caution">
    <text evidence="13">The sequence shown here is derived from an EMBL/GenBank/DDBJ whole genome shotgun (WGS) entry which is preliminary data.</text>
</comment>
<feature type="binding site" evidence="9">
    <location>
        <position position="302"/>
    </location>
    <ligand>
        <name>Zn(2+)</name>
        <dbReference type="ChEBI" id="CHEBI:29105"/>
    </ligand>
</feature>
<dbReference type="Proteomes" id="UP001187531">
    <property type="component" value="Unassembled WGS sequence"/>
</dbReference>
<evidence type="ECO:0000259" key="12">
    <source>
        <dbReference type="Pfam" id="PF17146"/>
    </source>
</evidence>
<accession>A0AA88L8E3</accession>
<feature type="binding site" evidence="9">
    <location>
        <position position="299"/>
    </location>
    <ligand>
        <name>Zn(2+)</name>
        <dbReference type="ChEBI" id="CHEBI:29105"/>
    </ligand>
</feature>
<dbReference type="PANTHER" id="PTHR12814:SF2">
    <property type="entry name" value="RNA-BINDING PROTEIN NOB1"/>
    <property type="match status" value="1"/>
</dbReference>
<dbReference type="GO" id="GO:0046872">
    <property type="term" value="F:metal ion binding"/>
    <property type="evidence" value="ECO:0007669"/>
    <property type="project" value="UniProtKB-UniRule"/>
</dbReference>
<feature type="binding site" evidence="9">
    <location>
        <position position="314"/>
    </location>
    <ligand>
        <name>Zn(2+)</name>
        <dbReference type="ChEBI" id="CHEBI:29105"/>
    </ligand>
</feature>
<evidence type="ECO:0000256" key="1">
    <source>
        <dbReference type="ARBA" id="ARBA00004123"/>
    </source>
</evidence>
<dbReference type="CDD" id="cd09876">
    <property type="entry name" value="PIN_Nob1-like"/>
    <property type="match status" value="1"/>
</dbReference>
<dbReference type="Gene3D" id="3.40.50.1010">
    <property type="entry name" value="5'-nuclease"/>
    <property type="match status" value="1"/>
</dbReference>
<evidence type="ECO:0000256" key="9">
    <source>
        <dbReference type="PIRSR" id="PIRSR037125-1"/>
    </source>
</evidence>
<dbReference type="GO" id="GO:0030688">
    <property type="term" value="C:preribosome, small subunit precursor"/>
    <property type="evidence" value="ECO:0007669"/>
    <property type="project" value="TreeGrafter"/>
</dbReference>
<evidence type="ECO:0000256" key="2">
    <source>
        <dbReference type="ARBA" id="ARBA00005858"/>
    </source>
</evidence>
<keyword evidence="3" id="KW-0540">Nuclease</keyword>
<dbReference type="InterPro" id="IPR039907">
    <property type="entry name" value="NOB1"/>
</dbReference>
<dbReference type="GO" id="GO:0030490">
    <property type="term" value="P:maturation of SSU-rRNA"/>
    <property type="evidence" value="ECO:0007669"/>
    <property type="project" value="TreeGrafter"/>
</dbReference>
<evidence type="ECO:0000313" key="14">
    <source>
        <dbReference type="Proteomes" id="UP001187531"/>
    </source>
</evidence>
<evidence type="ECO:0000256" key="5">
    <source>
        <dbReference type="ARBA" id="ARBA00022801"/>
    </source>
</evidence>
<dbReference type="SUPFAM" id="SSF144206">
    <property type="entry name" value="NOB1 zinc finger-like"/>
    <property type="match status" value="1"/>
</dbReference>
<sequence length="442" mass="49237">MTEIKMTKKAVKLVADSIAFLKNSPLQEYAEEVYSIPMVIGEIKDLATKERLQVLPYELKLKEPSTEAIKFVTEFSKKTGDFAVLSAVDIQVIALTYQLAVEAGLGSELKQEPKIIKTIQIGSDVGKSSASAANLPGFVTNIKDDIVKPKGVSLDDNSEPNNEPVQIITESFEQVNLSPSQKSYDKNSDAFRETDKLEDSDQLCSDGESPQNSDGDGDDEDDDDEGWITPCNVRAAKIAMRNREFSESKSNAELQVKLPEVACLTADFAMQNVLKQIGLAIVSIDGRIIENVRTHILRCYGCFKTTPDMDKIFCPGCGHKTLKRVAATLNEDGSLKIYLSRRKTLTGRGKRFPLPLPKGGKYAKNPILFEDQKEAQKRASKLARQKNNPLDDDYIAGNSPFVIRDVYSKAAILGRQGKEKIEYWERKNPNEVVHRSGRRKRK</sequence>
<feature type="compositionally biased region" description="Basic and acidic residues" evidence="10">
    <location>
        <begin position="183"/>
        <end position="199"/>
    </location>
</feature>
<evidence type="ECO:0000256" key="6">
    <source>
        <dbReference type="ARBA" id="ARBA00022833"/>
    </source>
</evidence>
<evidence type="ECO:0000256" key="10">
    <source>
        <dbReference type="SAM" id="MobiDB-lite"/>
    </source>
</evidence>
<name>A0AA88L8E3_ARTSF</name>
<feature type="binding site" evidence="9">
    <location>
        <position position="317"/>
    </location>
    <ligand>
        <name>Zn(2+)</name>
        <dbReference type="ChEBI" id="CHEBI:29105"/>
    </ligand>
</feature>
<dbReference type="GO" id="GO:0005737">
    <property type="term" value="C:cytoplasm"/>
    <property type="evidence" value="ECO:0007669"/>
    <property type="project" value="UniProtKB-ARBA"/>
</dbReference>
<dbReference type="FunFam" id="3.40.50.1010:FF:000020">
    <property type="entry name" value="20S-pre-rRNA D-site endonuclease NOB1"/>
    <property type="match status" value="1"/>
</dbReference>
<keyword evidence="7 8" id="KW-0539">Nucleus</keyword>
<comment type="function">
    <text evidence="8">May play a role in mRNA degradation.</text>
</comment>
<feature type="region of interest" description="Disordered" evidence="10">
    <location>
        <begin position="177"/>
        <end position="228"/>
    </location>
</feature>